<dbReference type="AlphaFoldDB" id="A0A1D3L7C8"/>
<gene>
    <name evidence="1" type="ORF">PBSP11RLL_000510200</name>
</gene>
<proteinExistence type="predicted"/>
<organism evidence="1 2">
    <name type="scientific">Plasmodium berghei</name>
    <dbReference type="NCBI Taxonomy" id="5821"/>
    <lineage>
        <taxon>Eukaryota</taxon>
        <taxon>Sar</taxon>
        <taxon>Alveolata</taxon>
        <taxon>Apicomplexa</taxon>
        <taxon>Aconoidasida</taxon>
        <taxon>Haemosporida</taxon>
        <taxon>Plasmodiidae</taxon>
        <taxon>Plasmodium</taxon>
        <taxon>Plasmodium (Vinckeia)</taxon>
    </lineage>
</organism>
<dbReference type="EMBL" id="FMIH01000174">
    <property type="protein sequence ID" value="SCL83783.1"/>
    <property type="molecule type" value="Genomic_DNA"/>
</dbReference>
<reference evidence="1 2" key="1">
    <citation type="submission" date="2016-08" db="EMBL/GenBank/DDBJ databases">
        <authorList>
            <consortium name="Pathogen Informatics"/>
        </authorList>
    </citation>
    <scope>NUCLEOTIDE SEQUENCE [LARGE SCALE GENOMIC DNA]</scope>
    <source>
        <strain evidence="1 2">SP11 RLL</strain>
    </source>
</reference>
<protein>
    <submittedName>
        <fullName evidence="1">Uncharacterized protein</fullName>
    </submittedName>
</protein>
<evidence type="ECO:0000313" key="1">
    <source>
        <dbReference type="EMBL" id="SCL83783.1"/>
    </source>
</evidence>
<name>A0A1D3L7C8_PLABE</name>
<accession>A0A1D3L7C8</accession>
<dbReference type="Proteomes" id="UP000219974">
    <property type="component" value="Unassembled WGS sequence"/>
</dbReference>
<evidence type="ECO:0000313" key="2">
    <source>
        <dbReference type="Proteomes" id="UP000219974"/>
    </source>
</evidence>
<sequence length="19" mass="2571">MYDPENIDQYILRYFYIWK</sequence>